<dbReference type="SUPFAM" id="SSF53955">
    <property type="entry name" value="Lysozyme-like"/>
    <property type="match status" value="1"/>
</dbReference>
<accession>A0ABW2BK11</accession>
<sequence>MPASPAAATGRGPDHGARILQPRDRLRPRPRGGLRERPGDNGGPTNLGITQTTLSAWRGVRVTAADVQALGRPEATAIYRSEFWDRIRADLLPRGLDYALFDFAVNSGAGRAARFLQALLKARKLYAGDIDGGIGAKTLEALAKVTDVARLVADLSAMRLRYLKTLDDWPHFGNGWTRRVGEVQVVATRMSLPSAPAPVVSTLPEPAPSSRAAKVAVSRTLPGKAAILSVASAVGEQASEYASTFSALQDIAPVFKWAFVAFTVLGVLAAMAKAIQLAQGNGDIPRIPRAARAPDPAGAPIEAPAAPVRRRRRDPFRGRRVLRKRRRGRGRLGPIAEDPADPEGTGPKLPPIPEPTHVEHAVAAEAVPA</sequence>
<keyword evidence="4" id="KW-1185">Reference proteome</keyword>
<evidence type="ECO:0000256" key="1">
    <source>
        <dbReference type="SAM" id="MobiDB-lite"/>
    </source>
</evidence>
<feature type="compositionally biased region" description="Basic residues" evidence="1">
    <location>
        <begin position="308"/>
        <end position="330"/>
    </location>
</feature>
<dbReference type="GO" id="GO:0016787">
    <property type="term" value="F:hydrolase activity"/>
    <property type="evidence" value="ECO:0007669"/>
    <property type="project" value="UniProtKB-KW"/>
</dbReference>
<organism evidence="3 4">
    <name type="scientific">Methylobacterium komagatae</name>
    <dbReference type="NCBI Taxonomy" id="374425"/>
    <lineage>
        <taxon>Bacteria</taxon>
        <taxon>Pseudomonadati</taxon>
        <taxon>Pseudomonadota</taxon>
        <taxon>Alphaproteobacteria</taxon>
        <taxon>Hyphomicrobiales</taxon>
        <taxon>Methylobacteriaceae</taxon>
        <taxon>Methylobacterium</taxon>
    </lineage>
</organism>
<dbReference type="Proteomes" id="UP001596292">
    <property type="component" value="Unassembled WGS sequence"/>
</dbReference>
<evidence type="ECO:0000313" key="3">
    <source>
        <dbReference type="EMBL" id="MFC6790747.1"/>
    </source>
</evidence>
<dbReference type="Gene3D" id="1.20.141.10">
    <property type="entry name" value="Chitosanase, subunit A, domain 1"/>
    <property type="match status" value="1"/>
</dbReference>
<name>A0ABW2BK11_9HYPH</name>
<feature type="compositionally biased region" description="Low complexity" evidence="1">
    <location>
        <begin position="284"/>
        <end position="307"/>
    </location>
</feature>
<feature type="region of interest" description="Disordered" evidence="1">
    <location>
        <begin position="1"/>
        <end position="49"/>
    </location>
</feature>
<evidence type="ECO:0000259" key="2">
    <source>
        <dbReference type="Pfam" id="PF05838"/>
    </source>
</evidence>
<reference evidence="4" key="1">
    <citation type="journal article" date="2019" name="Int. J. Syst. Evol. Microbiol.">
        <title>The Global Catalogue of Microorganisms (GCM) 10K type strain sequencing project: providing services to taxonomists for standard genome sequencing and annotation.</title>
        <authorList>
            <consortium name="The Broad Institute Genomics Platform"/>
            <consortium name="The Broad Institute Genome Sequencing Center for Infectious Disease"/>
            <person name="Wu L."/>
            <person name="Ma J."/>
        </authorList>
    </citation>
    <scope>NUCLEOTIDE SEQUENCE [LARGE SCALE GENOMIC DNA]</scope>
    <source>
        <strain evidence="4">CCUG 48316</strain>
    </source>
</reference>
<protein>
    <submittedName>
        <fullName evidence="3">Glycoside hydrolase family 108 protein</fullName>
    </submittedName>
</protein>
<dbReference type="RefSeq" id="WP_378970893.1">
    <property type="nucleotide sequence ID" value="NZ_JBHSWN010000001.1"/>
</dbReference>
<evidence type="ECO:0000313" key="4">
    <source>
        <dbReference type="Proteomes" id="UP001596292"/>
    </source>
</evidence>
<keyword evidence="3" id="KW-0378">Hydrolase</keyword>
<dbReference type="CDD" id="cd13926">
    <property type="entry name" value="N-acetylmuramidase_GH108"/>
    <property type="match status" value="1"/>
</dbReference>
<feature type="domain" description="TtsA-like Glycoside hydrolase family 108" evidence="2">
    <location>
        <begin position="32"/>
        <end position="108"/>
    </location>
</feature>
<dbReference type="InterPro" id="IPR008565">
    <property type="entry name" value="TtsA-like_GH18_dom"/>
</dbReference>
<dbReference type="Pfam" id="PF05838">
    <property type="entry name" value="Glyco_hydro_108"/>
    <property type="match status" value="1"/>
</dbReference>
<gene>
    <name evidence="3" type="ORF">ACFQE0_14685</name>
</gene>
<feature type="compositionally biased region" description="Basic and acidic residues" evidence="1">
    <location>
        <begin position="12"/>
        <end position="39"/>
    </location>
</feature>
<proteinExistence type="predicted"/>
<feature type="region of interest" description="Disordered" evidence="1">
    <location>
        <begin position="284"/>
        <end position="369"/>
    </location>
</feature>
<dbReference type="EMBL" id="JBHSWN010000001">
    <property type="protein sequence ID" value="MFC6790747.1"/>
    <property type="molecule type" value="Genomic_DNA"/>
</dbReference>
<dbReference type="InterPro" id="IPR023346">
    <property type="entry name" value="Lysozyme-like_dom_sf"/>
</dbReference>
<comment type="caution">
    <text evidence="3">The sequence shown here is derived from an EMBL/GenBank/DDBJ whole genome shotgun (WGS) entry which is preliminary data.</text>
</comment>